<dbReference type="AlphaFoldDB" id="A0A9Q0HYZ8"/>
<evidence type="ECO:0008006" key="7">
    <source>
        <dbReference type="Google" id="ProtNLM"/>
    </source>
</evidence>
<protein>
    <recommendedName>
        <fullName evidence="7">Pentatricopeptide repeat-containing protein</fullName>
    </recommendedName>
</protein>
<keyword evidence="2" id="KW-0809">Transit peptide</keyword>
<feature type="region of interest" description="Disordered" evidence="4">
    <location>
        <begin position="161"/>
        <end position="188"/>
    </location>
</feature>
<keyword evidence="1" id="KW-0677">Repeat</keyword>
<dbReference type="EMBL" id="JAMQYH010000001">
    <property type="protein sequence ID" value="KAJ1703949.1"/>
    <property type="molecule type" value="Genomic_DNA"/>
</dbReference>
<name>A0A9Q0HYZ8_9POAL</name>
<proteinExistence type="predicted"/>
<dbReference type="PANTHER" id="PTHR47262">
    <property type="entry name" value="OS02G0132600 PROTEIN"/>
    <property type="match status" value="1"/>
</dbReference>
<accession>A0A9Q0HYZ8</accession>
<dbReference type="PANTHER" id="PTHR47262:SF1">
    <property type="entry name" value="OS02G0132600 PROTEIN"/>
    <property type="match status" value="1"/>
</dbReference>
<dbReference type="NCBIfam" id="TIGR00756">
    <property type="entry name" value="PPR"/>
    <property type="match status" value="2"/>
</dbReference>
<keyword evidence="6" id="KW-1185">Reference proteome</keyword>
<dbReference type="PROSITE" id="PS51375">
    <property type="entry name" value="PPR"/>
    <property type="match status" value="1"/>
</dbReference>
<dbReference type="InterPro" id="IPR011990">
    <property type="entry name" value="TPR-like_helical_dom_sf"/>
</dbReference>
<evidence type="ECO:0000256" key="4">
    <source>
        <dbReference type="SAM" id="MobiDB-lite"/>
    </source>
</evidence>
<reference evidence="5" key="1">
    <citation type="journal article" date="2022" name="Cell">
        <title>Repeat-based holocentromeres influence genome architecture and karyotype evolution.</title>
        <authorList>
            <person name="Hofstatter P.G."/>
            <person name="Thangavel G."/>
            <person name="Lux T."/>
            <person name="Neumann P."/>
            <person name="Vondrak T."/>
            <person name="Novak P."/>
            <person name="Zhang M."/>
            <person name="Costa L."/>
            <person name="Castellani M."/>
            <person name="Scott A."/>
            <person name="Toegelov H."/>
            <person name="Fuchs J."/>
            <person name="Mata-Sucre Y."/>
            <person name="Dias Y."/>
            <person name="Vanzela A.L.L."/>
            <person name="Huettel B."/>
            <person name="Almeida C.C.S."/>
            <person name="Simkova H."/>
            <person name="Souza G."/>
            <person name="Pedrosa-Harand A."/>
            <person name="Macas J."/>
            <person name="Mayer K.F.X."/>
            <person name="Houben A."/>
            <person name="Marques A."/>
        </authorList>
    </citation>
    <scope>NUCLEOTIDE SEQUENCE</scope>
    <source>
        <strain evidence="5">RhyBre1mFocal</strain>
    </source>
</reference>
<dbReference type="Pfam" id="PF13041">
    <property type="entry name" value="PPR_2"/>
    <property type="match status" value="1"/>
</dbReference>
<dbReference type="InterPro" id="IPR002885">
    <property type="entry name" value="PPR_rpt"/>
</dbReference>
<evidence type="ECO:0000313" key="5">
    <source>
        <dbReference type="EMBL" id="KAJ1703949.1"/>
    </source>
</evidence>
<dbReference type="Proteomes" id="UP001151287">
    <property type="component" value="Unassembled WGS sequence"/>
</dbReference>
<dbReference type="Pfam" id="PF01535">
    <property type="entry name" value="PPR"/>
    <property type="match status" value="2"/>
</dbReference>
<evidence type="ECO:0000313" key="6">
    <source>
        <dbReference type="Proteomes" id="UP001151287"/>
    </source>
</evidence>
<comment type="caution">
    <text evidence="5">The sequence shown here is derived from an EMBL/GenBank/DDBJ whole genome shotgun (WGS) entry which is preliminary data.</text>
</comment>
<dbReference type="Gene3D" id="1.25.40.10">
    <property type="entry name" value="Tetratricopeptide repeat domain"/>
    <property type="match status" value="3"/>
</dbReference>
<feature type="compositionally biased region" description="Low complexity" evidence="4">
    <location>
        <begin position="80"/>
        <end position="97"/>
    </location>
</feature>
<evidence type="ECO:0000256" key="2">
    <source>
        <dbReference type="ARBA" id="ARBA00022946"/>
    </source>
</evidence>
<sequence>MRFRESLIRSVRSKLSGRETPSITRAQLEHSCYCYCPFPPSAAQLQRNAGNGKETAAMRYVNLTKSLLANLSASRRSIARASSHSSTSLSTELVSSLNRTKSKHKPQPPLSSYSPGSSAAEVSREISDLLLDGEIAEESTSNSSPEFADRNLVNNLLGIDWHPNPSTTQNARKKELTRERKKRSHFKNTASRRYTKLMKVSVKRLGTASTLEFFTKLGRESGTQEYNALIRLCIDEARSSKDKEEAFDYISDAYKLLDLMKEKGFVIEEASYGPILSYLVDFKMVHEFDEICELLKEENRRTWFRLAYYEMLLCIRVSDEERIKKLLGAISMACDDDKYNLAENYFLAFCESDREEQLIKSLEVLNINNISKPCYVDTIFKSLGRLQLENYAHKLLSDICKAGSGSERFSALVYEYTTNLPNLQAKDMVLKFASLHEKFEAVPSLLYYNKLISYFCNLNLIAEALVVVDYMCKSGLNVSIEVFDPILYACDQTCELHMVHSIYSVMHEHNLRLKEETFKTLISYFVKMKDFQGARKLLEEAKLTGEIPTAGMYNAIIHGYLKGKNRLGVQMILKEMKMSGVEPDADTFSYLISNSDSEKDILKYREELRQAGLQITRSVCIGLIQAYSKLGAFHMAKQVVEDPDVPLRYIVEIKSALMSNLAVYGEISAAIKVYEEMKQDGFNPESKAVVSLIEHIKLEGEMERITGLLKELKDSVQWCDACSRVILYCVQHDCVNDAVGFLKELREKDKPSACMCIDQIFCHMRNTEPIKLETGMRLLHVLKKELGFHVSRTSLDFLLSMCAKARDSRMAMIVWKEYESAGLPYNVLTKLRMYQALIASGEFEDAKKILKDIPQQDKHVRYMIKSYKQAYLCQVRSTRVC</sequence>
<organism evidence="5 6">
    <name type="scientific">Rhynchospora breviuscula</name>
    <dbReference type="NCBI Taxonomy" id="2022672"/>
    <lineage>
        <taxon>Eukaryota</taxon>
        <taxon>Viridiplantae</taxon>
        <taxon>Streptophyta</taxon>
        <taxon>Embryophyta</taxon>
        <taxon>Tracheophyta</taxon>
        <taxon>Spermatophyta</taxon>
        <taxon>Magnoliopsida</taxon>
        <taxon>Liliopsida</taxon>
        <taxon>Poales</taxon>
        <taxon>Cyperaceae</taxon>
        <taxon>Cyperoideae</taxon>
        <taxon>Rhynchosporeae</taxon>
        <taxon>Rhynchospora</taxon>
    </lineage>
</organism>
<dbReference type="OrthoDB" id="767661at2759"/>
<gene>
    <name evidence="5" type="ORF">LUZ63_003728</name>
</gene>
<feature type="repeat" description="PPR" evidence="3">
    <location>
        <begin position="549"/>
        <end position="583"/>
    </location>
</feature>
<evidence type="ECO:0000256" key="3">
    <source>
        <dbReference type="PROSITE-ProRule" id="PRU00708"/>
    </source>
</evidence>
<feature type="region of interest" description="Disordered" evidence="4">
    <location>
        <begin position="80"/>
        <end position="119"/>
    </location>
</feature>
<evidence type="ECO:0000256" key="1">
    <source>
        <dbReference type="ARBA" id="ARBA00022737"/>
    </source>
</evidence>